<accession>G7Q4I0</accession>
<feature type="DNA-binding region" description="H-T-H motif" evidence="4">
    <location>
        <begin position="31"/>
        <end position="50"/>
    </location>
</feature>
<evidence type="ECO:0000313" key="6">
    <source>
        <dbReference type="EMBL" id="EHJ47203.1"/>
    </source>
</evidence>
<organism evidence="6 7">
    <name type="scientific">Solidesulfovibrio carbinoliphilus subsp. oakridgensis</name>
    <dbReference type="NCBI Taxonomy" id="694327"/>
    <lineage>
        <taxon>Bacteria</taxon>
        <taxon>Pseudomonadati</taxon>
        <taxon>Thermodesulfobacteriota</taxon>
        <taxon>Desulfovibrionia</taxon>
        <taxon>Desulfovibrionales</taxon>
        <taxon>Desulfovibrionaceae</taxon>
        <taxon>Solidesulfovibrio</taxon>
    </lineage>
</organism>
<name>G7Q4I0_9BACT</name>
<dbReference type="PANTHER" id="PTHR30055">
    <property type="entry name" value="HTH-TYPE TRANSCRIPTIONAL REGULATOR RUTR"/>
    <property type="match status" value="1"/>
</dbReference>
<dbReference type="Gene3D" id="1.10.357.10">
    <property type="entry name" value="Tetracycline Repressor, domain 2"/>
    <property type="match status" value="1"/>
</dbReference>
<evidence type="ECO:0000259" key="5">
    <source>
        <dbReference type="PROSITE" id="PS50977"/>
    </source>
</evidence>
<evidence type="ECO:0000256" key="2">
    <source>
        <dbReference type="ARBA" id="ARBA00023125"/>
    </source>
</evidence>
<dbReference type="Pfam" id="PF00440">
    <property type="entry name" value="TetR_N"/>
    <property type="match status" value="1"/>
</dbReference>
<dbReference type="AlphaFoldDB" id="G7Q4I0"/>
<dbReference type="Pfam" id="PF17938">
    <property type="entry name" value="TetR_C_29"/>
    <property type="match status" value="1"/>
</dbReference>
<keyword evidence="7" id="KW-1185">Reference proteome</keyword>
<evidence type="ECO:0000313" key="7">
    <source>
        <dbReference type="Proteomes" id="UP000004662"/>
    </source>
</evidence>
<dbReference type="InterPro" id="IPR041474">
    <property type="entry name" value="NicS_C"/>
</dbReference>
<evidence type="ECO:0000256" key="4">
    <source>
        <dbReference type="PROSITE-ProRule" id="PRU00335"/>
    </source>
</evidence>
<dbReference type="HOGENOM" id="CLU_069356_1_4_7"/>
<protein>
    <submittedName>
        <fullName evidence="6">Regulatory protein TetR</fullName>
    </submittedName>
</protein>
<keyword evidence="2 4" id="KW-0238">DNA-binding</keyword>
<dbReference type="RefSeq" id="WP_009180615.1">
    <property type="nucleotide sequence ID" value="NZ_CM001368.1"/>
</dbReference>
<dbReference type="OrthoDB" id="9790413at2"/>
<evidence type="ECO:0000256" key="3">
    <source>
        <dbReference type="ARBA" id="ARBA00023163"/>
    </source>
</evidence>
<keyword evidence="3" id="KW-0804">Transcription</keyword>
<keyword evidence="1" id="KW-0805">Transcription regulation</keyword>
<dbReference type="PRINTS" id="PR00455">
    <property type="entry name" value="HTHTETR"/>
</dbReference>
<dbReference type="PROSITE" id="PS50977">
    <property type="entry name" value="HTH_TETR_2"/>
    <property type="match status" value="1"/>
</dbReference>
<dbReference type="InterPro" id="IPR009057">
    <property type="entry name" value="Homeodomain-like_sf"/>
</dbReference>
<dbReference type="SUPFAM" id="SSF48498">
    <property type="entry name" value="Tetracyclin repressor-like, C-terminal domain"/>
    <property type="match status" value="1"/>
</dbReference>
<dbReference type="Proteomes" id="UP000004662">
    <property type="component" value="Chromosome"/>
</dbReference>
<proteinExistence type="predicted"/>
<dbReference type="PANTHER" id="PTHR30055:SF234">
    <property type="entry name" value="HTH-TYPE TRANSCRIPTIONAL REGULATOR BETI"/>
    <property type="match status" value="1"/>
</dbReference>
<dbReference type="SUPFAM" id="SSF46689">
    <property type="entry name" value="Homeodomain-like"/>
    <property type="match status" value="1"/>
</dbReference>
<dbReference type="eggNOG" id="COG1309">
    <property type="taxonomic scope" value="Bacteria"/>
</dbReference>
<dbReference type="InterPro" id="IPR050109">
    <property type="entry name" value="HTH-type_TetR-like_transc_reg"/>
</dbReference>
<sequence>MGDIEEAATVLTRILEAAAEEFGRVGFSGAKVEAIARRAGVNKAGLYYHVGNKEKLYEAVLLRLFAQVAGTLEEAVAQGGDPGQALGALARAMAGLFARLPMLPRIMALEMASGGAHMPAAALAEFRRIFTVTRDILARGVADGSLRPAEPVFVHLALVGTLIVYSLSEPLRRRFADAARDLGLSLDLPLAGVADFLAETMGRGLASEPPACPPCAAAFLEEADHEDA</sequence>
<reference evidence="7" key="1">
    <citation type="journal article" date="2015" name="Genome Announc.">
        <title>High-Quality Draft Genome Sequence of Desulfovibrio carbinoliphilus FW-101-2B, an Organic Acid-Oxidizing Sulfate-Reducing Bacterium Isolated from Uranium(VI)-Contaminated Groundwater.</title>
        <authorList>
            <person name="Ramsay B.D."/>
            <person name="Hwang C."/>
            <person name="Woo H.L."/>
            <person name="Carroll S.L."/>
            <person name="Lucas S."/>
            <person name="Han J."/>
            <person name="Lapidus A.L."/>
            <person name="Cheng J.F."/>
            <person name="Goodwin L.A."/>
            <person name="Pitluck S."/>
            <person name="Peters L."/>
            <person name="Chertkov O."/>
            <person name="Held B."/>
            <person name="Detter J.C."/>
            <person name="Han C.S."/>
            <person name="Tapia R."/>
            <person name="Land M.L."/>
            <person name="Hauser L.J."/>
            <person name="Kyrpides N.C."/>
            <person name="Ivanova N.N."/>
            <person name="Mikhailova N."/>
            <person name="Pagani I."/>
            <person name="Woyke T."/>
            <person name="Arkin A.P."/>
            <person name="Dehal P."/>
            <person name="Chivian D."/>
            <person name="Criddle C.S."/>
            <person name="Wu W."/>
            <person name="Chakraborty R."/>
            <person name="Hazen T.C."/>
            <person name="Fields M.W."/>
        </authorList>
    </citation>
    <scope>NUCLEOTIDE SEQUENCE [LARGE SCALE GENOMIC DNA]</scope>
    <source>
        <strain evidence="7">FW-101-2B</strain>
    </source>
</reference>
<dbReference type="GO" id="GO:0000976">
    <property type="term" value="F:transcription cis-regulatory region binding"/>
    <property type="evidence" value="ECO:0007669"/>
    <property type="project" value="TreeGrafter"/>
</dbReference>
<dbReference type="InterPro" id="IPR036271">
    <property type="entry name" value="Tet_transcr_reg_TetR-rel_C_sf"/>
</dbReference>
<feature type="domain" description="HTH tetR-type" evidence="5">
    <location>
        <begin position="8"/>
        <end position="68"/>
    </location>
</feature>
<dbReference type="InterPro" id="IPR001647">
    <property type="entry name" value="HTH_TetR"/>
</dbReference>
<dbReference type="EMBL" id="CM001368">
    <property type="protein sequence ID" value="EHJ47203.1"/>
    <property type="molecule type" value="Genomic_DNA"/>
</dbReference>
<evidence type="ECO:0000256" key="1">
    <source>
        <dbReference type="ARBA" id="ARBA00023015"/>
    </source>
</evidence>
<dbReference type="STRING" id="694327.DFW101_1193"/>
<gene>
    <name evidence="6" type="ORF">DFW101_1193</name>
</gene>
<dbReference type="GO" id="GO:0003700">
    <property type="term" value="F:DNA-binding transcription factor activity"/>
    <property type="evidence" value="ECO:0007669"/>
    <property type="project" value="TreeGrafter"/>
</dbReference>